<keyword evidence="2" id="KW-1185">Reference proteome</keyword>
<gene>
    <name evidence="1" type="ORF">Prum_005720</name>
</gene>
<protein>
    <submittedName>
        <fullName evidence="1">Uncharacterized protein</fullName>
    </submittedName>
</protein>
<dbReference type="RefSeq" id="WP_173073659.1">
    <property type="nucleotide sequence ID" value="NZ_BAABJB010000026.1"/>
</dbReference>
<evidence type="ECO:0000313" key="1">
    <source>
        <dbReference type="EMBL" id="GFJ86930.1"/>
    </source>
</evidence>
<reference evidence="1 2" key="1">
    <citation type="submission" date="2020-03" db="EMBL/GenBank/DDBJ databases">
        <title>Whole genome shotgun sequence of Phytohabitans rumicis NBRC 108638.</title>
        <authorList>
            <person name="Komaki H."/>
            <person name="Tamura T."/>
        </authorList>
    </citation>
    <scope>NUCLEOTIDE SEQUENCE [LARGE SCALE GENOMIC DNA]</scope>
    <source>
        <strain evidence="1 2">NBRC 108638</strain>
    </source>
</reference>
<comment type="caution">
    <text evidence="1">The sequence shown here is derived from an EMBL/GenBank/DDBJ whole genome shotgun (WGS) entry which is preliminary data.</text>
</comment>
<reference evidence="1 2" key="2">
    <citation type="submission" date="2020-03" db="EMBL/GenBank/DDBJ databases">
        <authorList>
            <person name="Ichikawa N."/>
            <person name="Kimura A."/>
            <person name="Kitahashi Y."/>
            <person name="Uohara A."/>
        </authorList>
    </citation>
    <scope>NUCLEOTIDE SEQUENCE [LARGE SCALE GENOMIC DNA]</scope>
    <source>
        <strain evidence="1 2">NBRC 108638</strain>
    </source>
</reference>
<organism evidence="1 2">
    <name type="scientific">Phytohabitans rumicis</name>
    <dbReference type="NCBI Taxonomy" id="1076125"/>
    <lineage>
        <taxon>Bacteria</taxon>
        <taxon>Bacillati</taxon>
        <taxon>Actinomycetota</taxon>
        <taxon>Actinomycetes</taxon>
        <taxon>Micromonosporales</taxon>
        <taxon>Micromonosporaceae</taxon>
    </lineage>
</organism>
<evidence type="ECO:0000313" key="2">
    <source>
        <dbReference type="Proteomes" id="UP000482960"/>
    </source>
</evidence>
<dbReference type="EMBL" id="BLPG01000001">
    <property type="protein sequence ID" value="GFJ86930.1"/>
    <property type="molecule type" value="Genomic_DNA"/>
</dbReference>
<dbReference type="Proteomes" id="UP000482960">
    <property type="component" value="Unassembled WGS sequence"/>
</dbReference>
<sequence>MQTVVIVMALSFARAFLEGELPAGSVRVVPDPTVKRHRDQHLAEQVKRILADGQDAVVNAPSRSTRRAVILAAAGQGARVIGYWARPSEELGMPGILDYEPEYSQLNRRPRKTEGFDVLYEVVNPELEYHLREL</sequence>
<proteinExistence type="predicted"/>
<name>A0A6V8KU04_9ACTN</name>
<accession>A0A6V8KU04</accession>
<dbReference type="AlphaFoldDB" id="A0A6V8KU04"/>